<evidence type="ECO:0000256" key="5">
    <source>
        <dbReference type="ARBA" id="ARBA00022692"/>
    </source>
</evidence>
<comment type="similarity">
    <text evidence="2 13">Belongs to the tweety family.</text>
</comment>
<keyword evidence="7 13" id="KW-0406">Ion transport</keyword>
<keyword evidence="5 13" id="KW-0812">Transmembrane</keyword>
<dbReference type="OrthoDB" id="187568at2759"/>
<keyword evidence="6 13" id="KW-1133">Transmembrane helix</keyword>
<dbReference type="KEGG" id="caua:113054365"/>
<dbReference type="RefSeq" id="XP_026075668.1">
    <property type="nucleotide sequence ID" value="XM_026219883.1"/>
</dbReference>
<evidence type="ECO:0000256" key="13">
    <source>
        <dbReference type="RuleBase" id="RU361114"/>
    </source>
</evidence>
<comment type="subcellular location">
    <subcellularLocation>
        <location evidence="1">Cell membrane</location>
        <topology evidence="1">Multi-pass membrane protein</topology>
    </subcellularLocation>
</comment>
<evidence type="ECO:0000256" key="11">
    <source>
        <dbReference type="ARBA" id="ARBA00023214"/>
    </source>
</evidence>
<dbReference type="PANTHER" id="PTHR12424:SF4">
    <property type="entry name" value="PROTEIN TWEETY HOMOLOG 3"/>
    <property type="match status" value="1"/>
</dbReference>
<accession>A0A6P6KTR1</accession>
<keyword evidence="11 13" id="KW-0868">Chloride</keyword>
<keyword evidence="8 13" id="KW-0472">Membrane</keyword>
<evidence type="ECO:0000256" key="10">
    <source>
        <dbReference type="ARBA" id="ARBA00023180"/>
    </source>
</evidence>
<evidence type="ECO:0000313" key="14">
    <source>
        <dbReference type="Proteomes" id="UP000515129"/>
    </source>
</evidence>
<evidence type="ECO:0000256" key="6">
    <source>
        <dbReference type="ARBA" id="ARBA00022989"/>
    </source>
</evidence>
<dbReference type="GO" id="GO:0034707">
    <property type="term" value="C:chloride channel complex"/>
    <property type="evidence" value="ECO:0007669"/>
    <property type="project" value="UniProtKB-UniRule"/>
</dbReference>
<dbReference type="GO" id="GO:0005229">
    <property type="term" value="F:intracellularly calcium-gated chloride channel activity"/>
    <property type="evidence" value="ECO:0007669"/>
    <property type="project" value="TreeGrafter"/>
</dbReference>
<reference evidence="15" key="1">
    <citation type="submission" date="2025-08" db="UniProtKB">
        <authorList>
            <consortium name="RefSeq"/>
        </authorList>
    </citation>
    <scope>IDENTIFICATION</scope>
    <source>
        <strain evidence="15">Wakin</strain>
        <tissue evidence="15">Muscle</tissue>
    </source>
</reference>
<evidence type="ECO:0000256" key="1">
    <source>
        <dbReference type="ARBA" id="ARBA00004651"/>
    </source>
</evidence>
<keyword evidence="9 13" id="KW-0869">Chloride channel</keyword>
<keyword evidence="14" id="KW-1185">Reference proteome</keyword>
<organism evidence="14 15">
    <name type="scientific">Carassius auratus</name>
    <name type="common">Goldfish</name>
    <dbReference type="NCBI Taxonomy" id="7957"/>
    <lineage>
        <taxon>Eukaryota</taxon>
        <taxon>Metazoa</taxon>
        <taxon>Chordata</taxon>
        <taxon>Craniata</taxon>
        <taxon>Vertebrata</taxon>
        <taxon>Euteleostomi</taxon>
        <taxon>Actinopterygii</taxon>
        <taxon>Neopterygii</taxon>
        <taxon>Teleostei</taxon>
        <taxon>Ostariophysi</taxon>
        <taxon>Cypriniformes</taxon>
        <taxon>Cyprinidae</taxon>
        <taxon>Cyprininae</taxon>
        <taxon>Carassius</taxon>
    </lineage>
</organism>
<keyword evidence="10" id="KW-0325">Glycoprotein</keyword>
<keyword evidence="12 13" id="KW-0407">Ion channel</keyword>
<evidence type="ECO:0000256" key="12">
    <source>
        <dbReference type="ARBA" id="ARBA00023303"/>
    </source>
</evidence>
<dbReference type="InterPro" id="IPR006990">
    <property type="entry name" value="Tweety"/>
</dbReference>
<comment type="function">
    <text evidence="13">Probable chloride channel.</text>
</comment>
<evidence type="ECO:0000256" key="7">
    <source>
        <dbReference type="ARBA" id="ARBA00023065"/>
    </source>
</evidence>
<evidence type="ECO:0000256" key="9">
    <source>
        <dbReference type="ARBA" id="ARBA00023173"/>
    </source>
</evidence>
<evidence type="ECO:0000313" key="15">
    <source>
        <dbReference type="RefSeq" id="XP_026075668.1"/>
    </source>
</evidence>
<sequence>MAAVVNYSPPWWVNLLHRLPHFNLQFEQTSSDFRPEDSSYQQSILLLGSIALACLALDLLFLLIYCCWLCCRRKKSDEQPNADCCCTAWCVIIAHPHLQLKDKAKYSECVFFDATMED</sequence>
<proteinExistence type="inferred from homology"/>
<evidence type="ECO:0000256" key="8">
    <source>
        <dbReference type="ARBA" id="ARBA00023136"/>
    </source>
</evidence>
<feature type="transmembrane region" description="Helical" evidence="13">
    <location>
        <begin position="44"/>
        <end position="71"/>
    </location>
</feature>
<protein>
    <recommendedName>
        <fullName evidence="13">Protein tweety homolog</fullName>
    </recommendedName>
</protein>
<dbReference type="Pfam" id="PF04906">
    <property type="entry name" value="Tweety"/>
    <property type="match status" value="1"/>
</dbReference>
<evidence type="ECO:0000256" key="2">
    <source>
        <dbReference type="ARBA" id="ARBA00009849"/>
    </source>
</evidence>
<evidence type="ECO:0000256" key="3">
    <source>
        <dbReference type="ARBA" id="ARBA00022448"/>
    </source>
</evidence>
<keyword evidence="3 13" id="KW-0813">Transport</keyword>
<keyword evidence="4" id="KW-1003">Cell membrane</keyword>
<dbReference type="GeneID" id="113054365"/>
<dbReference type="AlphaFoldDB" id="A0A6P6KTR1"/>
<gene>
    <name evidence="15" type="primary">LOC113054365</name>
</gene>
<name>A0A6P6KTR1_CARAU</name>
<dbReference type="GO" id="GO:0005886">
    <property type="term" value="C:plasma membrane"/>
    <property type="evidence" value="ECO:0007669"/>
    <property type="project" value="UniProtKB-SubCell"/>
</dbReference>
<comment type="caution">
    <text evidence="13">Lacks conserved residue(s) required for the propagation of feature annotation.</text>
</comment>
<dbReference type="Proteomes" id="UP000515129">
    <property type="component" value="Chromosome 3"/>
</dbReference>
<dbReference type="GO" id="GO:0072320">
    <property type="term" value="F:volume-sensitive chloride channel activity"/>
    <property type="evidence" value="ECO:0007669"/>
    <property type="project" value="TreeGrafter"/>
</dbReference>
<dbReference type="PANTHER" id="PTHR12424">
    <property type="entry name" value="TWEETY-RELATED"/>
    <property type="match status" value="1"/>
</dbReference>
<evidence type="ECO:0000256" key="4">
    <source>
        <dbReference type="ARBA" id="ARBA00022475"/>
    </source>
</evidence>